<dbReference type="SUPFAM" id="SSF53756">
    <property type="entry name" value="UDP-Glycosyltransferase/glycogen phosphorylase"/>
    <property type="match status" value="1"/>
</dbReference>
<evidence type="ECO:0000256" key="1">
    <source>
        <dbReference type="ARBA" id="ARBA00022679"/>
    </source>
</evidence>
<dbReference type="GO" id="GO:0016757">
    <property type="term" value="F:glycosyltransferase activity"/>
    <property type="evidence" value="ECO:0007669"/>
    <property type="project" value="InterPro"/>
</dbReference>
<proteinExistence type="predicted"/>
<reference evidence="4 5" key="1">
    <citation type="submission" date="2018-03" db="EMBL/GenBank/DDBJ databases">
        <title>The uncultured portion of the human microbiome is neutrally assembled.</title>
        <authorList>
            <person name="Jeraldo P."/>
            <person name="Boardman L."/>
            <person name="White B.A."/>
            <person name="Nelson H."/>
            <person name="Goldenfeld N."/>
            <person name="Chia N."/>
        </authorList>
    </citation>
    <scope>NUCLEOTIDE SEQUENCE [LARGE SCALE GENOMIC DNA]</scope>
    <source>
        <strain evidence="4">CIM:MAG 903</strain>
    </source>
</reference>
<accession>A0A316MBZ7</accession>
<dbReference type="GO" id="GO:0009103">
    <property type="term" value="P:lipopolysaccharide biosynthetic process"/>
    <property type="evidence" value="ECO:0007669"/>
    <property type="project" value="TreeGrafter"/>
</dbReference>
<dbReference type="InterPro" id="IPR028098">
    <property type="entry name" value="Glyco_trans_4-like_N"/>
</dbReference>
<dbReference type="AlphaFoldDB" id="A0A316MBZ7"/>
<feature type="domain" description="Glycosyltransferase subfamily 4-like N-terminal" evidence="3">
    <location>
        <begin position="21"/>
        <end position="151"/>
    </location>
</feature>
<dbReference type="Proteomes" id="UP000246114">
    <property type="component" value="Unassembled WGS sequence"/>
</dbReference>
<dbReference type="Gene3D" id="3.40.50.2000">
    <property type="entry name" value="Glycogen Phosphorylase B"/>
    <property type="match status" value="2"/>
</dbReference>
<sequence length="404" mass="47360">MKILHWDEMFHPSFGYQINILAKFQAMQGHEVIIMTSDNIENHPTFSGFANNENIVEEDKNYSNKYGVKIIRLPIWGVLSGRVIYKKGYIKKIKELNPDIIMCHTNDTLSSIRIAQKHKSINIPIVYDNHMLEMASRNPFSKLFRFYFRNFVTPIIKKNKWIVIKTQDDMYVNKHLAIPEEQTPFVSFGTDTTIFHPDQNFRKEFRTKNNILEDDFVVVYAGKINSAKGAKLLAEAFLKKLNTERNIVLICVGNIENNEYGREIEQIFINSENRIIRFPTQKYANLPQFYQVADLCVFPKQCSLSFYDAQACGLPVLSEDNNINIERNKHYNGFCFKAGNVTDFIDKILMCSKIEKKEYEKIKENAINFVIDNYDYKNIAQKYTDVLMHEYKKYHDNNIKNNVE</sequence>
<dbReference type="Pfam" id="PF13439">
    <property type="entry name" value="Glyco_transf_4"/>
    <property type="match status" value="1"/>
</dbReference>
<dbReference type="CDD" id="cd03801">
    <property type="entry name" value="GT4_PimA-like"/>
    <property type="match status" value="1"/>
</dbReference>
<evidence type="ECO:0000313" key="4">
    <source>
        <dbReference type="EMBL" id="PWL55886.1"/>
    </source>
</evidence>
<gene>
    <name evidence="4" type="ORF">DBY38_00160</name>
</gene>
<evidence type="ECO:0000313" key="5">
    <source>
        <dbReference type="Proteomes" id="UP000246114"/>
    </source>
</evidence>
<protein>
    <submittedName>
        <fullName evidence="4">Glycosyl transferase</fullName>
    </submittedName>
</protein>
<keyword evidence="1 4" id="KW-0808">Transferase</keyword>
<evidence type="ECO:0000259" key="2">
    <source>
        <dbReference type="Pfam" id="PF00534"/>
    </source>
</evidence>
<feature type="domain" description="Glycosyl transferase family 1" evidence="2">
    <location>
        <begin position="202"/>
        <end position="368"/>
    </location>
</feature>
<organism evidence="4 5">
    <name type="scientific">Clostridium cadaveris</name>
    <dbReference type="NCBI Taxonomy" id="1529"/>
    <lineage>
        <taxon>Bacteria</taxon>
        <taxon>Bacillati</taxon>
        <taxon>Bacillota</taxon>
        <taxon>Clostridia</taxon>
        <taxon>Eubacteriales</taxon>
        <taxon>Clostridiaceae</taxon>
        <taxon>Clostridium</taxon>
    </lineage>
</organism>
<dbReference type="EMBL" id="QAMZ01000002">
    <property type="protein sequence ID" value="PWL55886.1"/>
    <property type="molecule type" value="Genomic_DNA"/>
</dbReference>
<name>A0A316MBZ7_9CLOT</name>
<dbReference type="InterPro" id="IPR001296">
    <property type="entry name" value="Glyco_trans_1"/>
</dbReference>
<evidence type="ECO:0000259" key="3">
    <source>
        <dbReference type="Pfam" id="PF13439"/>
    </source>
</evidence>
<dbReference type="Pfam" id="PF00534">
    <property type="entry name" value="Glycos_transf_1"/>
    <property type="match status" value="1"/>
</dbReference>
<dbReference type="PANTHER" id="PTHR46401">
    <property type="entry name" value="GLYCOSYLTRANSFERASE WBBK-RELATED"/>
    <property type="match status" value="1"/>
</dbReference>
<comment type="caution">
    <text evidence="4">The sequence shown here is derived from an EMBL/GenBank/DDBJ whole genome shotgun (WGS) entry which is preliminary data.</text>
</comment>
<dbReference type="PANTHER" id="PTHR46401:SF2">
    <property type="entry name" value="GLYCOSYLTRANSFERASE WBBK-RELATED"/>
    <property type="match status" value="1"/>
</dbReference>